<evidence type="ECO:0000259" key="1">
    <source>
        <dbReference type="Pfam" id="PF00903"/>
    </source>
</evidence>
<feature type="domain" description="Glyoxalase/fosfomycin resistance/dioxygenase" evidence="1">
    <location>
        <begin position="29"/>
        <end position="133"/>
    </location>
</feature>
<reference evidence="3" key="1">
    <citation type="journal article" date="2019" name="Int. J. Syst. Evol. Microbiol.">
        <title>The Global Catalogue of Microorganisms (GCM) 10K type strain sequencing project: providing services to taxonomists for standard genome sequencing and annotation.</title>
        <authorList>
            <consortium name="The Broad Institute Genomics Platform"/>
            <consortium name="The Broad Institute Genome Sequencing Center for Infectious Disease"/>
            <person name="Wu L."/>
            <person name="Ma J."/>
        </authorList>
    </citation>
    <scope>NUCLEOTIDE SEQUENCE [LARGE SCALE GENOMIC DNA]</scope>
    <source>
        <strain evidence="3">CCUG 62945</strain>
    </source>
</reference>
<dbReference type="RefSeq" id="WP_380188459.1">
    <property type="nucleotide sequence ID" value="NZ_JBHTBQ010000027.1"/>
</dbReference>
<gene>
    <name evidence="2" type="ORF">ACFQNF_13445</name>
</gene>
<sequence length="138" mass="15826">MADEAAHLSWIKEAKSMSALEVVEIKAFIPAKDYAISKQFYQDMGFTLASDTEGVAYFHYGNCSFLLQDFYEKDHAENFMMHLLVKDVAAWHAHLMAQDMVSKYQIHISDIETQPWKMLDFTVTDPSGVLWRIGQNIA</sequence>
<dbReference type="Pfam" id="PF00903">
    <property type="entry name" value="Glyoxalase"/>
    <property type="match status" value="1"/>
</dbReference>
<dbReference type="SUPFAM" id="SSF54593">
    <property type="entry name" value="Glyoxalase/Bleomycin resistance protein/Dihydroxybiphenyl dioxygenase"/>
    <property type="match status" value="1"/>
</dbReference>
<keyword evidence="3" id="KW-1185">Reference proteome</keyword>
<dbReference type="EMBL" id="JBHTBQ010000027">
    <property type="protein sequence ID" value="MFC7420868.1"/>
    <property type="molecule type" value="Genomic_DNA"/>
</dbReference>
<comment type="caution">
    <text evidence="2">The sequence shown here is derived from an EMBL/GenBank/DDBJ whole genome shotgun (WGS) entry which is preliminary data.</text>
</comment>
<dbReference type="InterPro" id="IPR029068">
    <property type="entry name" value="Glyas_Bleomycin-R_OHBP_Dase"/>
</dbReference>
<evidence type="ECO:0000313" key="3">
    <source>
        <dbReference type="Proteomes" id="UP001596473"/>
    </source>
</evidence>
<name>A0ABW2QZ45_9NEIS</name>
<protein>
    <submittedName>
        <fullName evidence="2">VOC family protein</fullName>
    </submittedName>
</protein>
<dbReference type="CDD" id="cd08356">
    <property type="entry name" value="VOC_CChe_VCA0619_like"/>
    <property type="match status" value="1"/>
</dbReference>
<accession>A0ABW2QZ45</accession>
<proteinExistence type="predicted"/>
<evidence type="ECO:0000313" key="2">
    <source>
        <dbReference type="EMBL" id="MFC7420868.1"/>
    </source>
</evidence>
<dbReference type="Proteomes" id="UP001596473">
    <property type="component" value="Unassembled WGS sequence"/>
</dbReference>
<dbReference type="Gene3D" id="3.10.180.10">
    <property type="entry name" value="2,3-Dihydroxybiphenyl 1,2-Dioxygenase, domain 1"/>
    <property type="match status" value="1"/>
</dbReference>
<dbReference type="InterPro" id="IPR004360">
    <property type="entry name" value="Glyas_Fos-R_dOase_dom"/>
</dbReference>
<organism evidence="2 3">
    <name type="scientific">Iodobacter arcticus</name>
    <dbReference type="NCBI Taxonomy" id="590593"/>
    <lineage>
        <taxon>Bacteria</taxon>
        <taxon>Pseudomonadati</taxon>
        <taxon>Pseudomonadota</taxon>
        <taxon>Betaproteobacteria</taxon>
        <taxon>Neisseriales</taxon>
        <taxon>Chitinibacteraceae</taxon>
        <taxon>Iodobacter</taxon>
    </lineage>
</organism>